<protein>
    <recommendedName>
        <fullName evidence="3">HNH nuclease domain-containing protein</fullName>
    </recommendedName>
</protein>
<accession>A0A8H6SVU8</accession>
<dbReference type="OrthoDB" id="5346979at2759"/>
<keyword evidence="2" id="KW-0472">Membrane</keyword>
<sequence>MEDESEPSSRPRWIPATLLATGTLLTVAPLIYLWRAKRTKAVSLNTAAPPPRRLGSLANALPSRAPSSGSASTIPQTTDKDTLLSRFAVVSPWSDNATIPSGSQPPRYSSSYSVSSAWKDDDDDDWGVRPGPVDPNDNFNGTLYTLQAFGAATLIVTALGIGGVWGLVRYLEVDNMHDFGHKMRLEVMDRMPFLAARMRNALNLSTNESKTEPKPWSYDESQDRLSDAFDKGGVSAWATAFVQEHDHTHILESDPFVTWPDLVWTNLVMRTMSDSQPQQETETSQPSPPIQFIISGHTAQVASHWQPDGDPCPFDPEDTRDDDDDNFSLRLHIPLDIIRNLCLKPAKFLRFLGYCILGLLGVVKSSLHGPPLDDDAELEAGATYYFRRPRGKFHLGAIIDLILLKRPSSASSSSVCGSIENRDPFCIFSGSGLYTCETAHIIPFSKALFLDCIIRTRLSSTESLAGMAIDDVRNAFMVSASYHRSFDNKALAVMKTPNLVLGVEDIPISPPHSRPRDGIEYPSHERYTAQWLVYDPDSNNELPKAMDAMFNATSTLDKPSQILLDYNYGVAALARWLVKEDTHLLNVNSPNQRGALGLPSRPISPSPAPLGPQRSRRTSPQHQAAIDKRNAWAARIEEAENIVFRLWMGSHPEVAAQIHQEHEDGAERLEQWRLGVNTGSSSCVANADVSYTGLPLSPVD</sequence>
<evidence type="ECO:0000313" key="5">
    <source>
        <dbReference type="Proteomes" id="UP000636479"/>
    </source>
</evidence>
<feature type="region of interest" description="Disordered" evidence="1">
    <location>
        <begin position="95"/>
        <end position="116"/>
    </location>
</feature>
<keyword evidence="2" id="KW-1133">Transmembrane helix</keyword>
<keyword evidence="2" id="KW-0812">Transmembrane</keyword>
<reference evidence="4" key="1">
    <citation type="submission" date="2020-05" db="EMBL/GenBank/DDBJ databases">
        <title>Mycena genomes resolve the evolution of fungal bioluminescence.</title>
        <authorList>
            <person name="Tsai I.J."/>
        </authorList>
    </citation>
    <scope>NUCLEOTIDE SEQUENCE</scope>
    <source>
        <strain evidence="4">171206Taipei</strain>
    </source>
</reference>
<name>A0A8H6SVU8_9AGAR</name>
<gene>
    <name evidence="4" type="ORF">MIND_00423100</name>
</gene>
<dbReference type="InterPro" id="IPR003615">
    <property type="entry name" value="HNH_nuc"/>
</dbReference>
<dbReference type="Pfam" id="PF13391">
    <property type="entry name" value="HNH_2"/>
    <property type="match status" value="1"/>
</dbReference>
<feature type="compositionally biased region" description="Low complexity" evidence="1">
    <location>
        <begin position="100"/>
        <end position="116"/>
    </location>
</feature>
<comment type="caution">
    <text evidence="4">The sequence shown here is derived from an EMBL/GenBank/DDBJ whole genome shotgun (WGS) entry which is preliminary data.</text>
</comment>
<feature type="transmembrane region" description="Helical" evidence="2">
    <location>
        <begin position="12"/>
        <end position="34"/>
    </location>
</feature>
<feature type="region of interest" description="Disordered" evidence="1">
    <location>
        <begin position="592"/>
        <end position="624"/>
    </location>
</feature>
<feature type="transmembrane region" description="Helical" evidence="2">
    <location>
        <begin position="148"/>
        <end position="168"/>
    </location>
</feature>
<proteinExistence type="predicted"/>
<dbReference type="EMBL" id="JACAZF010000004">
    <property type="protein sequence ID" value="KAF7306319.1"/>
    <property type="molecule type" value="Genomic_DNA"/>
</dbReference>
<keyword evidence="5" id="KW-1185">Reference proteome</keyword>
<dbReference type="AlphaFoldDB" id="A0A8H6SVU8"/>
<evidence type="ECO:0000256" key="2">
    <source>
        <dbReference type="SAM" id="Phobius"/>
    </source>
</evidence>
<evidence type="ECO:0000259" key="3">
    <source>
        <dbReference type="Pfam" id="PF13391"/>
    </source>
</evidence>
<organism evidence="4 5">
    <name type="scientific">Mycena indigotica</name>
    <dbReference type="NCBI Taxonomy" id="2126181"/>
    <lineage>
        <taxon>Eukaryota</taxon>
        <taxon>Fungi</taxon>
        <taxon>Dikarya</taxon>
        <taxon>Basidiomycota</taxon>
        <taxon>Agaricomycotina</taxon>
        <taxon>Agaricomycetes</taxon>
        <taxon>Agaricomycetidae</taxon>
        <taxon>Agaricales</taxon>
        <taxon>Marasmiineae</taxon>
        <taxon>Mycenaceae</taxon>
        <taxon>Mycena</taxon>
    </lineage>
</organism>
<dbReference type="GeneID" id="59343562"/>
<feature type="region of interest" description="Disordered" evidence="1">
    <location>
        <begin position="46"/>
        <end position="77"/>
    </location>
</feature>
<evidence type="ECO:0000313" key="4">
    <source>
        <dbReference type="EMBL" id="KAF7306319.1"/>
    </source>
</evidence>
<dbReference type="Proteomes" id="UP000636479">
    <property type="component" value="Unassembled WGS sequence"/>
</dbReference>
<dbReference type="RefSeq" id="XP_037221338.1">
    <property type="nucleotide sequence ID" value="XM_037361046.1"/>
</dbReference>
<feature type="domain" description="HNH nuclease" evidence="3">
    <location>
        <begin position="426"/>
        <end position="493"/>
    </location>
</feature>
<feature type="compositionally biased region" description="Polar residues" evidence="1">
    <location>
        <begin position="65"/>
        <end position="77"/>
    </location>
</feature>
<evidence type="ECO:0000256" key="1">
    <source>
        <dbReference type="SAM" id="MobiDB-lite"/>
    </source>
</evidence>